<keyword evidence="6" id="KW-1185">Reference proteome</keyword>
<dbReference type="PANTHER" id="PTHR33204">
    <property type="entry name" value="TRANSCRIPTIONAL REGULATOR, MARR FAMILY"/>
    <property type="match status" value="1"/>
</dbReference>
<dbReference type="CDD" id="cd00090">
    <property type="entry name" value="HTH_ARSR"/>
    <property type="match status" value="1"/>
</dbReference>
<dbReference type="InterPro" id="IPR002577">
    <property type="entry name" value="HTH_HxlR"/>
</dbReference>
<dbReference type="GO" id="GO:0003677">
    <property type="term" value="F:DNA binding"/>
    <property type="evidence" value="ECO:0007669"/>
    <property type="project" value="UniProtKB-KW"/>
</dbReference>
<evidence type="ECO:0000313" key="6">
    <source>
        <dbReference type="Proteomes" id="UP000199607"/>
    </source>
</evidence>
<organism evidence="5 6">
    <name type="scientific">Halogranum rubrum</name>
    <dbReference type="NCBI Taxonomy" id="553466"/>
    <lineage>
        <taxon>Archaea</taxon>
        <taxon>Methanobacteriati</taxon>
        <taxon>Methanobacteriota</taxon>
        <taxon>Stenosarchaea group</taxon>
        <taxon>Halobacteria</taxon>
        <taxon>Halobacteriales</taxon>
        <taxon>Haloferacaceae</taxon>
    </lineage>
</organism>
<evidence type="ECO:0000256" key="2">
    <source>
        <dbReference type="ARBA" id="ARBA00023125"/>
    </source>
</evidence>
<evidence type="ECO:0000313" key="5">
    <source>
        <dbReference type="EMBL" id="SFL07814.1"/>
    </source>
</evidence>
<dbReference type="InterPro" id="IPR011006">
    <property type="entry name" value="CheY-like_superfamily"/>
</dbReference>
<accession>A0A1I4EQ55</accession>
<reference evidence="6" key="1">
    <citation type="submission" date="2016-10" db="EMBL/GenBank/DDBJ databases">
        <authorList>
            <person name="Varghese N."/>
            <person name="Submissions S."/>
        </authorList>
    </citation>
    <scope>NUCLEOTIDE SEQUENCE [LARGE SCALE GENOMIC DNA]</scope>
    <source>
        <strain evidence="6">CGMCC 1.7738</strain>
    </source>
</reference>
<dbReference type="SUPFAM" id="SSF46785">
    <property type="entry name" value="Winged helix' DNA-binding domain"/>
    <property type="match status" value="1"/>
</dbReference>
<dbReference type="EMBL" id="FOTC01000002">
    <property type="protein sequence ID" value="SFL07814.1"/>
    <property type="molecule type" value="Genomic_DNA"/>
</dbReference>
<feature type="domain" description="HTH hxlR-type" evidence="4">
    <location>
        <begin position="9"/>
        <end position="105"/>
    </location>
</feature>
<sequence>MTEDCGDPCSVREISSLLSKKWRLNLLRAVQTDGPCRFSDLKRRFDISSKVLTNSLNELTDYGIVERTAHSGVHVTYSLTDSGADLLDTVGDLDSWTARSGRKTVPTVLVVDDNPRLNNLFADLLHSDYDVRQACERRQLERQQFEVTDVVVFHYKPRGPIDHSALQSVAKPECDCRLVVVVPTRRHLERLELHHCGHLVLPVTKPELRRCIEHVLDCRADDE</sequence>
<dbReference type="AlphaFoldDB" id="A0A1I4EQ55"/>
<keyword evidence="2" id="KW-0238">DNA-binding</keyword>
<protein>
    <submittedName>
        <fullName evidence="5">Transcriptional regulator, HxlR family</fullName>
    </submittedName>
</protein>
<dbReference type="RefSeq" id="WP_089869474.1">
    <property type="nucleotide sequence ID" value="NZ_FOTC01000002.1"/>
</dbReference>
<keyword evidence="1" id="KW-0805">Transcription regulation</keyword>
<dbReference type="InterPro" id="IPR036390">
    <property type="entry name" value="WH_DNA-bd_sf"/>
</dbReference>
<evidence type="ECO:0000259" key="4">
    <source>
        <dbReference type="PROSITE" id="PS51118"/>
    </source>
</evidence>
<name>A0A1I4EQ55_9EURY</name>
<evidence type="ECO:0000256" key="1">
    <source>
        <dbReference type="ARBA" id="ARBA00023015"/>
    </source>
</evidence>
<dbReference type="Proteomes" id="UP000199607">
    <property type="component" value="Unassembled WGS sequence"/>
</dbReference>
<proteinExistence type="predicted"/>
<dbReference type="InterPro" id="IPR036388">
    <property type="entry name" value="WH-like_DNA-bd_sf"/>
</dbReference>
<evidence type="ECO:0000256" key="3">
    <source>
        <dbReference type="ARBA" id="ARBA00023163"/>
    </source>
</evidence>
<dbReference type="Gene3D" id="1.10.10.10">
    <property type="entry name" value="Winged helix-like DNA-binding domain superfamily/Winged helix DNA-binding domain"/>
    <property type="match status" value="1"/>
</dbReference>
<gene>
    <name evidence="5" type="ORF">SAMN04487950_2322</name>
</gene>
<dbReference type="InterPro" id="IPR011991">
    <property type="entry name" value="ArsR-like_HTH"/>
</dbReference>
<dbReference type="STRING" id="553466.SAMN04487950_2322"/>
<dbReference type="SUPFAM" id="SSF52172">
    <property type="entry name" value="CheY-like"/>
    <property type="match status" value="1"/>
</dbReference>
<dbReference type="Pfam" id="PF01638">
    <property type="entry name" value="HxlR"/>
    <property type="match status" value="1"/>
</dbReference>
<dbReference type="PROSITE" id="PS51118">
    <property type="entry name" value="HTH_HXLR"/>
    <property type="match status" value="1"/>
</dbReference>
<keyword evidence="3" id="KW-0804">Transcription</keyword>
<dbReference type="PANTHER" id="PTHR33204:SF18">
    <property type="entry name" value="TRANSCRIPTIONAL REGULATORY PROTEIN"/>
    <property type="match status" value="1"/>
</dbReference>